<accession>A0A934VPS5</accession>
<evidence type="ECO:0000313" key="5">
    <source>
        <dbReference type="Proteomes" id="UP000617628"/>
    </source>
</evidence>
<evidence type="ECO:0000256" key="1">
    <source>
        <dbReference type="ARBA" id="ARBA00009477"/>
    </source>
</evidence>
<name>A0A934VPS5_9BACT</name>
<comment type="caution">
    <text evidence="4">The sequence shown here is derived from an EMBL/GenBank/DDBJ whole genome shotgun (WGS) entry which is preliminary data.</text>
</comment>
<evidence type="ECO:0000259" key="3">
    <source>
        <dbReference type="Pfam" id="PF25967"/>
    </source>
</evidence>
<dbReference type="PANTHER" id="PTHR30469:SF20">
    <property type="entry name" value="EFFLUX RND TRANSPORTER PERIPLASMIC ADAPTOR SUBUNIT"/>
    <property type="match status" value="1"/>
</dbReference>
<evidence type="ECO:0000313" key="4">
    <source>
        <dbReference type="EMBL" id="MBK1877597.1"/>
    </source>
</evidence>
<dbReference type="Gene3D" id="1.10.287.470">
    <property type="entry name" value="Helix hairpin bin"/>
    <property type="match status" value="1"/>
</dbReference>
<dbReference type="GO" id="GO:0015562">
    <property type="term" value="F:efflux transmembrane transporter activity"/>
    <property type="evidence" value="ECO:0007669"/>
    <property type="project" value="TreeGrafter"/>
</dbReference>
<gene>
    <name evidence="4" type="ORF">JIN87_12035</name>
</gene>
<dbReference type="Gene3D" id="2.40.30.170">
    <property type="match status" value="1"/>
</dbReference>
<dbReference type="AlphaFoldDB" id="A0A934VPS5"/>
<dbReference type="InterPro" id="IPR006143">
    <property type="entry name" value="RND_pump_MFP"/>
</dbReference>
<dbReference type="InterPro" id="IPR058627">
    <property type="entry name" value="MdtA-like_C"/>
</dbReference>
<dbReference type="Gene3D" id="2.40.420.20">
    <property type="match status" value="1"/>
</dbReference>
<dbReference type="Gene3D" id="2.40.50.100">
    <property type="match status" value="1"/>
</dbReference>
<sequence>MNIPPLLIVPVLVSLPSLFLVGCGSNEVAVAEEEYVRPVKLIELKAAESRLVRRYPATIKAATSRKLSFSVGGLVVDLPVSEAQRVKEGEVIARLEGRTFQNQVDSARAQYENAEDEYQRAVRLSRENAIAKSALEQRKVQRDVAKAQLDSAEKSLSDSILRSPMTGVITSVFASTLQNIGPGEPVATVISNETLQASVNYPANLMVQSVNRTDRKALVMLDVEPDHPIEAKFKEANLEADTETQTFELTYTFDSPDGLLILPGMSATMELSSTDAESSKISGVAIPLTSVLSEASQTFVWVVDPETKAVSKREVRIKDEVGEELIVIEGLKVGETIAAAGVSYLSEGMKVRPWTSQ</sequence>
<dbReference type="Proteomes" id="UP000617628">
    <property type="component" value="Unassembled WGS sequence"/>
</dbReference>
<dbReference type="SUPFAM" id="SSF111369">
    <property type="entry name" value="HlyD-like secretion proteins"/>
    <property type="match status" value="1"/>
</dbReference>
<feature type="coiled-coil region" evidence="2">
    <location>
        <begin position="97"/>
        <end position="155"/>
    </location>
</feature>
<comment type="similarity">
    <text evidence="1">Belongs to the membrane fusion protein (MFP) (TC 8.A.1) family.</text>
</comment>
<dbReference type="GO" id="GO:1990281">
    <property type="term" value="C:efflux pump complex"/>
    <property type="evidence" value="ECO:0007669"/>
    <property type="project" value="TreeGrafter"/>
</dbReference>
<organism evidence="4 5">
    <name type="scientific">Pelagicoccus mobilis</name>
    <dbReference type="NCBI Taxonomy" id="415221"/>
    <lineage>
        <taxon>Bacteria</taxon>
        <taxon>Pseudomonadati</taxon>
        <taxon>Verrucomicrobiota</taxon>
        <taxon>Opitutia</taxon>
        <taxon>Puniceicoccales</taxon>
        <taxon>Pelagicoccaceae</taxon>
        <taxon>Pelagicoccus</taxon>
    </lineage>
</organism>
<evidence type="ECO:0000256" key="2">
    <source>
        <dbReference type="SAM" id="Coils"/>
    </source>
</evidence>
<dbReference type="Pfam" id="PF25967">
    <property type="entry name" value="RND-MFP_C"/>
    <property type="match status" value="1"/>
</dbReference>
<protein>
    <submittedName>
        <fullName evidence="4">Efflux RND transporter periplasmic adaptor subunit</fullName>
    </submittedName>
</protein>
<feature type="domain" description="Multidrug resistance protein MdtA-like C-terminal permuted SH3" evidence="3">
    <location>
        <begin position="284"/>
        <end position="337"/>
    </location>
</feature>
<keyword evidence="5" id="KW-1185">Reference proteome</keyword>
<dbReference type="PANTHER" id="PTHR30469">
    <property type="entry name" value="MULTIDRUG RESISTANCE PROTEIN MDTA"/>
    <property type="match status" value="1"/>
</dbReference>
<reference evidence="4" key="1">
    <citation type="submission" date="2021-01" db="EMBL/GenBank/DDBJ databases">
        <title>Modified the classification status of verrucomicrobia.</title>
        <authorList>
            <person name="Feng X."/>
        </authorList>
    </citation>
    <scope>NUCLEOTIDE SEQUENCE</scope>
    <source>
        <strain evidence="4">KCTC 13126</strain>
    </source>
</reference>
<keyword evidence="2" id="KW-0175">Coiled coil</keyword>
<dbReference type="EMBL" id="JAENIL010000020">
    <property type="protein sequence ID" value="MBK1877597.1"/>
    <property type="molecule type" value="Genomic_DNA"/>
</dbReference>
<dbReference type="RefSeq" id="WP_200355811.1">
    <property type="nucleotide sequence ID" value="NZ_JAENIL010000020.1"/>
</dbReference>
<proteinExistence type="inferred from homology"/>
<dbReference type="NCBIfam" id="TIGR01730">
    <property type="entry name" value="RND_mfp"/>
    <property type="match status" value="1"/>
</dbReference>